<gene>
    <name evidence="12" type="primary">mrp</name>
    <name evidence="12" type="ORF">LPU83_0968</name>
</gene>
<dbReference type="NCBIfam" id="NF008669">
    <property type="entry name" value="PRK11670.1"/>
    <property type="match status" value="1"/>
</dbReference>
<comment type="similarity">
    <text evidence="2">In the C-terminal section; belongs to the Mrp/NBP35 ATP-binding proteins family.</text>
</comment>
<dbReference type="HAMAP" id="MF_02040">
    <property type="entry name" value="Mrp_NBP35"/>
    <property type="match status" value="1"/>
</dbReference>
<feature type="domain" description="MIP18 family-like" evidence="11">
    <location>
        <begin position="6"/>
        <end position="76"/>
    </location>
</feature>
<dbReference type="EMBL" id="HG916852">
    <property type="protein sequence ID" value="CDM56644.1"/>
    <property type="molecule type" value="Genomic_DNA"/>
</dbReference>
<organism evidence="12 13">
    <name type="scientific">Rhizobium favelukesii</name>
    <dbReference type="NCBI Taxonomy" id="348824"/>
    <lineage>
        <taxon>Bacteria</taxon>
        <taxon>Pseudomonadati</taxon>
        <taxon>Pseudomonadota</taxon>
        <taxon>Alphaproteobacteria</taxon>
        <taxon>Hyphomicrobiales</taxon>
        <taxon>Rhizobiaceae</taxon>
        <taxon>Rhizobium/Agrobacterium group</taxon>
        <taxon>Rhizobium</taxon>
    </lineage>
</organism>
<keyword evidence="5 9" id="KW-0067">ATP-binding</keyword>
<dbReference type="GO" id="GO:0046872">
    <property type="term" value="F:metal ion binding"/>
    <property type="evidence" value="ECO:0007669"/>
    <property type="project" value="UniProtKB-KW"/>
</dbReference>
<dbReference type="AlphaFoldDB" id="W6R6R9"/>
<comment type="similarity">
    <text evidence="1">In the N-terminal section; belongs to the MIP18 family.</text>
</comment>
<evidence type="ECO:0000256" key="8">
    <source>
        <dbReference type="ARBA" id="ARBA00024036"/>
    </source>
</evidence>
<dbReference type="InterPro" id="IPR027417">
    <property type="entry name" value="P-loop_NTPase"/>
</dbReference>
<accession>W6R6R9</accession>
<evidence type="ECO:0000256" key="10">
    <source>
        <dbReference type="SAM" id="MobiDB-lite"/>
    </source>
</evidence>
<dbReference type="Proteomes" id="UP000019443">
    <property type="component" value="Chromosome"/>
</dbReference>
<keyword evidence="4 9" id="KW-0547">Nucleotide-binding</keyword>
<dbReference type="Gene3D" id="3.30.300.130">
    <property type="entry name" value="Fe-S cluster assembly (FSCA)"/>
    <property type="match status" value="1"/>
</dbReference>
<comment type="similarity">
    <text evidence="8 9">Belongs to the Mrp/NBP35 ATP-binding proteins family.</text>
</comment>
<evidence type="ECO:0000256" key="3">
    <source>
        <dbReference type="ARBA" id="ARBA00022723"/>
    </source>
</evidence>
<dbReference type="GO" id="GO:0005524">
    <property type="term" value="F:ATP binding"/>
    <property type="evidence" value="ECO:0007669"/>
    <property type="project" value="UniProtKB-UniRule"/>
</dbReference>
<dbReference type="SUPFAM" id="SSF52540">
    <property type="entry name" value="P-loop containing nucleoside triphosphate hydrolases"/>
    <property type="match status" value="1"/>
</dbReference>
<dbReference type="CDD" id="cd02037">
    <property type="entry name" value="Mrp_NBP35"/>
    <property type="match status" value="1"/>
</dbReference>
<keyword evidence="3 9" id="KW-0479">Metal-binding</keyword>
<sequence length="384" mass="40674">MTGVTKEQVLETLKTVRGPDLEHDIVELGMVSDVFISDGKVYFSITVPAESAKELEPLRLAAERVIKEMPGVKGALVALTADKKAGSGAAPVSRPQPQAGHDHHGHAHAPPQQPRAGKLGVPGINAIIAIASGKGGVGKSTTAVNVALGLQANGLRVGILDADIYGPSMPRLLKISGRPTQIDGRIINPMENYGLKVMSMGFLVDEDTAMIWRGPMVQSALMQMLREVAWGELDVLVVDMPPGTGDAQLTMAQQVPLAGAVIVSTPQDLALVDARKGLNMFKKVEVPVLGIVENMSYFIAPDTGTRYDIFGHGGARKEAERIGVPFLGEVPLTMNIRETSDAGTPLVATEPNGIVAGIYREIAAKVWQQLGGQPQRAAPAIVFE</sequence>
<evidence type="ECO:0000256" key="6">
    <source>
        <dbReference type="ARBA" id="ARBA00023004"/>
    </source>
</evidence>
<evidence type="ECO:0000313" key="13">
    <source>
        <dbReference type="Proteomes" id="UP000019443"/>
    </source>
</evidence>
<dbReference type="PATRIC" id="fig|348824.6.peg.1046"/>
<proteinExistence type="inferred from homology"/>
<comment type="subunit">
    <text evidence="9">Homodimer.</text>
</comment>
<keyword evidence="9" id="KW-0378">Hydrolase</keyword>
<dbReference type="KEGG" id="rhl:LPU83_0968"/>
<keyword evidence="6 9" id="KW-0408">Iron</keyword>
<dbReference type="SUPFAM" id="SSF117916">
    <property type="entry name" value="Fe-S cluster assembly (FSCA) domain-like"/>
    <property type="match status" value="1"/>
</dbReference>
<dbReference type="GO" id="GO:0016887">
    <property type="term" value="F:ATP hydrolysis activity"/>
    <property type="evidence" value="ECO:0007669"/>
    <property type="project" value="UniProtKB-UniRule"/>
</dbReference>
<dbReference type="HOGENOM" id="CLU_024839_0_0_5"/>
<dbReference type="Pfam" id="PF10609">
    <property type="entry name" value="ParA"/>
    <property type="match status" value="1"/>
</dbReference>
<evidence type="ECO:0000256" key="5">
    <source>
        <dbReference type="ARBA" id="ARBA00022840"/>
    </source>
</evidence>
<dbReference type="GO" id="GO:0051539">
    <property type="term" value="F:4 iron, 4 sulfur cluster binding"/>
    <property type="evidence" value="ECO:0007669"/>
    <property type="project" value="TreeGrafter"/>
</dbReference>
<dbReference type="GO" id="GO:0140663">
    <property type="term" value="F:ATP-dependent FeS chaperone activity"/>
    <property type="evidence" value="ECO:0007669"/>
    <property type="project" value="InterPro"/>
</dbReference>
<feature type="region of interest" description="Disordered" evidence="10">
    <location>
        <begin position="86"/>
        <end position="116"/>
    </location>
</feature>
<dbReference type="InterPro" id="IPR034904">
    <property type="entry name" value="FSCA_dom_sf"/>
</dbReference>
<dbReference type="InterPro" id="IPR019591">
    <property type="entry name" value="Mrp/NBP35_ATP-bd"/>
</dbReference>
<protein>
    <recommendedName>
        <fullName evidence="9">Iron-sulfur cluster carrier protein</fullName>
    </recommendedName>
</protein>
<dbReference type="InterPro" id="IPR033756">
    <property type="entry name" value="YlxH/NBP35"/>
</dbReference>
<evidence type="ECO:0000256" key="9">
    <source>
        <dbReference type="HAMAP-Rule" id="MF_02040"/>
    </source>
</evidence>
<evidence type="ECO:0000259" key="11">
    <source>
        <dbReference type="Pfam" id="PF01883"/>
    </source>
</evidence>
<dbReference type="PROSITE" id="PS01215">
    <property type="entry name" value="MRP"/>
    <property type="match status" value="1"/>
</dbReference>
<dbReference type="InterPro" id="IPR000808">
    <property type="entry name" value="Mrp-like_CS"/>
</dbReference>
<evidence type="ECO:0000256" key="7">
    <source>
        <dbReference type="ARBA" id="ARBA00023014"/>
    </source>
</evidence>
<dbReference type="InterPro" id="IPR044304">
    <property type="entry name" value="NUBPL-like"/>
</dbReference>
<keyword evidence="13" id="KW-1185">Reference proteome</keyword>
<dbReference type="FunFam" id="3.40.50.300:FF:000418">
    <property type="entry name" value="Iron-sulfur cluster carrier protein"/>
    <property type="match status" value="1"/>
</dbReference>
<dbReference type="GO" id="GO:0016226">
    <property type="term" value="P:iron-sulfur cluster assembly"/>
    <property type="evidence" value="ECO:0007669"/>
    <property type="project" value="InterPro"/>
</dbReference>
<dbReference type="RefSeq" id="WP_024314314.1">
    <property type="nucleotide sequence ID" value="NZ_ATTO01000010.1"/>
</dbReference>
<comment type="function">
    <text evidence="9">Binds and transfers iron-sulfur (Fe-S) clusters to target apoproteins. Can hydrolyze ATP.</text>
</comment>
<feature type="binding site" evidence="9">
    <location>
        <begin position="133"/>
        <end position="140"/>
    </location>
    <ligand>
        <name>ATP</name>
        <dbReference type="ChEBI" id="CHEBI:30616"/>
    </ligand>
</feature>
<dbReference type="Gene3D" id="3.40.50.300">
    <property type="entry name" value="P-loop containing nucleotide triphosphate hydrolases"/>
    <property type="match status" value="1"/>
</dbReference>
<evidence type="ECO:0000256" key="2">
    <source>
        <dbReference type="ARBA" id="ARBA00008205"/>
    </source>
</evidence>
<dbReference type="Pfam" id="PF01883">
    <property type="entry name" value="FeS_assembly_P"/>
    <property type="match status" value="1"/>
</dbReference>
<dbReference type="eggNOG" id="COG0489">
    <property type="taxonomic scope" value="Bacteria"/>
</dbReference>
<name>W6R6R9_9HYPH</name>
<dbReference type="InterPro" id="IPR002744">
    <property type="entry name" value="MIP18-like"/>
</dbReference>
<evidence type="ECO:0000313" key="12">
    <source>
        <dbReference type="EMBL" id="CDM56644.1"/>
    </source>
</evidence>
<reference evidence="12" key="1">
    <citation type="submission" date="2013-11" db="EMBL/GenBank/DDBJ databases">
        <title>Draft genome sequence of the broad-host-range Rhizobium sp. LPU83 strain, a member of the low-genetic diversity Oregon-like Rhizobium sp. group.</title>
        <authorList>
            <person name="Wibberg D."/>
            <person name="Puehler A."/>
            <person name="Schlueter A."/>
        </authorList>
    </citation>
    <scope>NUCLEOTIDE SEQUENCE [LARGE SCALE GENOMIC DNA]</scope>
    <source>
        <strain evidence="12">LPU83</strain>
    </source>
</reference>
<evidence type="ECO:0000256" key="1">
    <source>
        <dbReference type="ARBA" id="ARBA00007352"/>
    </source>
</evidence>
<evidence type="ECO:0000256" key="4">
    <source>
        <dbReference type="ARBA" id="ARBA00022741"/>
    </source>
</evidence>
<keyword evidence="7 9" id="KW-0411">Iron-sulfur</keyword>
<dbReference type="PANTHER" id="PTHR42961:SF2">
    <property type="entry name" value="IRON-SULFUR PROTEIN NUBPL"/>
    <property type="match status" value="1"/>
</dbReference>
<dbReference type="PANTHER" id="PTHR42961">
    <property type="entry name" value="IRON-SULFUR PROTEIN NUBPL"/>
    <property type="match status" value="1"/>
</dbReference>